<evidence type="ECO:0000313" key="12">
    <source>
        <dbReference type="Proteomes" id="UP000789390"/>
    </source>
</evidence>
<organism evidence="11 12">
    <name type="scientific">Daphnia galeata</name>
    <dbReference type="NCBI Taxonomy" id="27404"/>
    <lineage>
        <taxon>Eukaryota</taxon>
        <taxon>Metazoa</taxon>
        <taxon>Ecdysozoa</taxon>
        <taxon>Arthropoda</taxon>
        <taxon>Crustacea</taxon>
        <taxon>Branchiopoda</taxon>
        <taxon>Diplostraca</taxon>
        <taxon>Cladocera</taxon>
        <taxon>Anomopoda</taxon>
        <taxon>Daphniidae</taxon>
        <taxon>Daphnia</taxon>
    </lineage>
</organism>
<feature type="compositionally biased region" description="Polar residues" evidence="9">
    <location>
        <begin position="370"/>
        <end position="386"/>
    </location>
</feature>
<evidence type="ECO:0000256" key="6">
    <source>
        <dbReference type="ARBA" id="ARBA00023242"/>
    </source>
</evidence>
<sequence length="571" mass="65449">MEPIAPMDLSIGRPGTTTQQIKSKDTNQLLEERLEKLESNHKIKERDGKMLEIKLAQEIIDIKEGLNYVVSEVTNAHQRIDDHEKEMKQLDLQRQFLWARVDELRVQMIPLEKTENNSTRIPIPGSVRALCSILEKGRCTLMLNPGKENEQTSICEKDGAQLPNPGREQTSTQANNSAQIPNPGNESEQASTCEKDSVQIANPNNERDQNEQAQMVTGGIERVWIPIAENEPDPLLDNANTINTEDSLITTERADMAVKAVDDVNNPTEINTVEQDTNSNVCEAIQCSTPSKKSTFSCKICPMEFSSRFNLRSHKSIHIQDSRWVNKKRSFRKGVGSWNCLYCEKEFRYAKWCEAHEFSCTNSTKEKQRPVSSDSNEESIPTTENLLTIFPDSGTENGNHDMISALDISDSQMKINNNLPVPRRRGRNKTTHENSNPLKRPIRKSKKGSPSDNPSKELWKCNFCQKGFTWPERYRNNHESRCPSRNRSNPKAVDSSVKSAKVKSLENRRNKRYGKNPFECDVCGMEFRQKYSISRHMLIHNPQNWMQCHDCDYRTHRRDNLASHIRLKHTI</sequence>
<comment type="caution">
    <text evidence="11">The sequence shown here is derived from an EMBL/GenBank/DDBJ whole genome shotgun (WGS) entry which is preliminary data.</text>
</comment>
<name>A0A8J2S2U0_9CRUS</name>
<dbReference type="PANTHER" id="PTHR16515">
    <property type="entry name" value="PR DOMAIN ZINC FINGER PROTEIN"/>
    <property type="match status" value="1"/>
</dbReference>
<dbReference type="OrthoDB" id="6761550at2759"/>
<dbReference type="AlphaFoldDB" id="A0A8J2S2U0"/>
<evidence type="ECO:0000256" key="1">
    <source>
        <dbReference type="ARBA" id="ARBA00004123"/>
    </source>
</evidence>
<keyword evidence="6" id="KW-0539">Nucleus</keyword>
<feature type="domain" description="C2H2-type" evidence="10">
    <location>
        <begin position="546"/>
        <end position="571"/>
    </location>
</feature>
<dbReference type="FunFam" id="3.30.160.60:FF:000446">
    <property type="entry name" value="Zinc finger protein"/>
    <property type="match status" value="1"/>
</dbReference>
<evidence type="ECO:0000256" key="5">
    <source>
        <dbReference type="ARBA" id="ARBA00022833"/>
    </source>
</evidence>
<feature type="coiled-coil region" evidence="8">
    <location>
        <begin position="20"/>
        <end position="93"/>
    </location>
</feature>
<keyword evidence="4 7" id="KW-0863">Zinc-finger</keyword>
<dbReference type="Gene3D" id="3.30.160.60">
    <property type="entry name" value="Classic Zinc Finger"/>
    <property type="match status" value="2"/>
</dbReference>
<evidence type="ECO:0000256" key="3">
    <source>
        <dbReference type="ARBA" id="ARBA00022737"/>
    </source>
</evidence>
<dbReference type="SMART" id="SM00355">
    <property type="entry name" value="ZnF_C2H2"/>
    <property type="match status" value="4"/>
</dbReference>
<dbReference type="GO" id="GO:0010468">
    <property type="term" value="P:regulation of gene expression"/>
    <property type="evidence" value="ECO:0007669"/>
    <property type="project" value="TreeGrafter"/>
</dbReference>
<evidence type="ECO:0000256" key="8">
    <source>
        <dbReference type="SAM" id="Coils"/>
    </source>
</evidence>
<evidence type="ECO:0000256" key="4">
    <source>
        <dbReference type="ARBA" id="ARBA00022771"/>
    </source>
</evidence>
<proteinExistence type="predicted"/>
<feature type="compositionally biased region" description="Polar residues" evidence="9">
    <location>
        <begin position="167"/>
        <end position="192"/>
    </location>
</feature>
<dbReference type="InterPro" id="IPR013087">
    <property type="entry name" value="Znf_C2H2_type"/>
</dbReference>
<feature type="region of interest" description="Disordered" evidence="9">
    <location>
        <begin position="475"/>
        <end position="505"/>
    </location>
</feature>
<keyword evidence="12" id="KW-1185">Reference proteome</keyword>
<keyword evidence="3" id="KW-0677">Repeat</keyword>
<keyword evidence="5" id="KW-0862">Zinc</keyword>
<feature type="domain" description="C2H2-type" evidence="10">
    <location>
        <begin position="296"/>
        <end position="323"/>
    </location>
</feature>
<dbReference type="GO" id="GO:0008270">
    <property type="term" value="F:zinc ion binding"/>
    <property type="evidence" value="ECO:0007669"/>
    <property type="project" value="UniProtKB-KW"/>
</dbReference>
<feature type="region of interest" description="Disordered" evidence="9">
    <location>
        <begin position="147"/>
        <end position="193"/>
    </location>
</feature>
<accession>A0A8J2S2U0</accession>
<feature type="compositionally biased region" description="Polar residues" evidence="9">
    <location>
        <begin position="409"/>
        <end position="419"/>
    </location>
</feature>
<dbReference type="InterPro" id="IPR036236">
    <property type="entry name" value="Znf_C2H2_sf"/>
</dbReference>
<reference evidence="11" key="1">
    <citation type="submission" date="2021-11" db="EMBL/GenBank/DDBJ databases">
        <authorList>
            <person name="Schell T."/>
        </authorList>
    </citation>
    <scope>NUCLEOTIDE SEQUENCE</scope>
    <source>
        <strain evidence="11">M5</strain>
    </source>
</reference>
<evidence type="ECO:0000259" key="10">
    <source>
        <dbReference type="PROSITE" id="PS50157"/>
    </source>
</evidence>
<dbReference type="PROSITE" id="PS00028">
    <property type="entry name" value="ZINC_FINGER_C2H2_1"/>
    <property type="match status" value="2"/>
</dbReference>
<dbReference type="Pfam" id="PF00096">
    <property type="entry name" value="zf-C2H2"/>
    <property type="match status" value="2"/>
</dbReference>
<dbReference type="PANTHER" id="PTHR16515:SF49">
    <property type="entry name" value="GASTRULA ZINC FINGER PROTEIN XLCGF49.1-LIKE-RELATED"/>
    <property type="match status" value="1"/>
</dbReference>
<evidence type="ECO:0000313" key="11">
    <source>
        <dbReference type="EMBL" id="CAH0112222.1"/>
    </source>
</evidence>
<dbReference type="InterPro" id="IPR050331">
    <property type="entry name" value="Zinc_finger"/>
</dbReference>
<evidence type="ECO:0000256" key="9">
    <source>
        <dbReference type="SAM" id="MobiDB-lite"/>
    </source>
</evidence>
<keyword evidence="8" id="KW-0175">Coiled coil</keyword>
<protein>
    <recommendedName>
        <fullName evidence="10">C2H2-type domain-containing protein</fullName>
    </recommendedName>
</protein>
<dbReference type="SUPFAM" id="SSF57667">
    <property type="entry name" value="beta-beta-alpha zinc fingers"/>
    <property type="match status" value="1"/>
</dbReference>
<comment type="subcellular location">
    <subcellularLocation>
        <location evidence="1">Nucleus</location>
    </subcellularLocation>
</comment>
<dbReference type="Proteomes" id="UP000789390">
    <property type="component" value="Unassembled WGS sequence"/>
</dbReference>
<evidence type="ECO:0000256" key="2">
    <source>
        <dbReference type="ARBA" id="ARBA00022723"/>
    </source>
</evidence>
<dbReference type="EMBL" id="CAKKLH010000324">
    <property type="protein sequence ID" value="CAH0112222.1"/>
    <property type="molecule type" value="Genomic_DNA"/>
</dbReference>
<dbReference type="PROSITE" id="PS50157">
    <property type="entry name" value="ZINC_FINGER_C2H2_2"/>
    <property type="match status" value="3"/>
</dbReference>
<dbReference type="GO" id="GO:0005634">
    <property type="term" value="C:nucleus"/>
    <property type="evidence" value="ECO:0007669"/>
    <property type="project" value="UniProtKB-SubCell"/>
</dbReference>
<feature type="region of interest" description="Disordered" evidence="9">
    <location>
        <begin position="364"/>
        <end position="455"/>
    </location>
</feature>
<feature type="compositionally biased region" description="Basic and acidic residues" evidence="9">
    <location>
        <begin position="147"/>
        <end position="159"/>
    </location>
</feature>
<evidence type="ECO:0000256" key="7">
    <source>
        <dbReference type="PROSITE-ProRule" id="PRU00042"/>
    </source>
</evidence>
<keyword evidence="2" id="KW-0479">Metal-binding</keyword>
<gene>
    <name evidence="11" type="ORF">DGAL_LOCUS15934</name>
</gene>
<feature type="domain" description="C2H2-type" evidence="10">
    <location>
        <begin position="518"/>
        <end position="545"/>
    </location>
</feature>